<dbReference type="AlphaFoldDB" id="A0A1B8TUD4"/>
<dbReference type="KEGG" id="prn:BW723_04380"/>
<keyword evidence="2" id="KW-0560">Oxidoreductase</keyword>
<accession>A0A1B8TUD4</accession>
<dbReference type="PRINTS" id="PR00359">
    <property type="entry name" value="BP450"/>
</dbReference>
<dbReference type="InterPro" id="IPR002397">
    <property type="entry name" value="Cyt_P450_B"/>
</dbReference>
<dbReference type="PROSITE" id="PS00086">
    <property type="entry name" value="CYTOCHROME_P450"/>
    <property type="match status" value="1"/>
</dbReference>
<dbReference type="Proteomes" id="UP000092612">
    <property type="component" value="Unassembled WGS sequence"/>
</dbReference>
<keyword evidence="2" id="KW-0408">Iron</keyword>
<dbReference type="OrthoDB" id="9801155at2"/>
<evidence type="ECO:0000313" key="4">
    <source>
        <dbReference type="Proteomes" id="UP000092612"/>
    </source>
</evidence>
<dbReference type="InterPro" id="IPR001128">
    <property type="entry name" value="Cyt_P450"/>
</dbReference>
<dbReference type="RefSeq" id="WP_068361762.1">
    <property type="nucleotide sequence ID" value="NZ_CP019337.1"/>
</dbReference>
<dbReference type="GO" id="GO:0004497">
    <property type="term" value="F:monooxygenase activity"/>
    <property type="evidence" value="ECO:0007669"/>
    <property type="project" value="UniProtKB-KW"/>
</dbReference>
<keyword evidence="4" id="KW-1185">Reference proteome</keyword>
<dbReference type="Pfam" id="PF00067">
    <property type="entry name" value="p450"/>
    <property type="match status" value="1"/>
</dbReference>
<dbReference type="PANTHER" id="PTHR46696">
    <property type="entry name" value="P450, PUTATIVE (EUROFUNG)-RELATED"/>
    <property type="match status" value="1"/>
</dbReference>
<evidence type="ECO:0000256" key="2">
    <source>
        <dbReference type="RuleBase" id="RU000461"/>
    </source>
</evidence>
<evidence type="ECO:0000256" key="1">
    <source>
        <dbReference type="ARBA" id="ARBA00010617"/>
    </source>
</evidence>
<gene>
    <name evidence="3" type="ORF">LPB301_11330</name>
</gene>
<dbReference type="InterPro" id="IPR017972">
    <property type="entry name" value="Cyt_P450_CS"/>
</dbReference>
<dbReference type="Gene3D" id="1.10.630.10">
    <property type="entry name" value="Cytochrome P450"/>
    <property type="match status" value="1"/>
</dbReference>
<dbReference type="GO" id="GO:0005506">
    <property type="term" value="F:iron ion binding"/>
    <property type="evidence" value="ECO:0007669"/>
    <property type="project" value="InterPro"/>
</dbReference>
<dbReference type="STRING" id="996801.BW723_04380"/>
<comment type="caution">
    <text evidence="3">The sequence shown here is derived from an EMBL/GenBank/DDBJ whole genome shotgun (WGS) entry which is preliminary data.</text>
</comment>
<keyword evidence="2" id="KW-0479">Metal-binding</keyword>
<reference evidence="4" key="1">
    <citation type="submission" date="2016-02" db="EMBL/GenBank/DDBJ databases">
        <title>Paenibacillus sp. LPB0068, isolated from Crassostrea gigas.</title>
        <authorList>
            <person name="Shin S.-K."/>
            <person name="Yi H."/>
        </authorList>
    </citation>
    <scope>NUCLEOTIDE SEQUENCE [LARGE SCALE GENOMIC DNA]</scope>
    <source>
        <strain evidence="4">KCTC 23969</strain>
    </source>
</reference>
<protein>
    <submittedName>
        <fullName evidence="3">Cytochrome</fullName>
    </submittedName>
</protein>
<proteinExistence type="inferred from homology"/>
<dbReference type="InterPro" id="IPR036396">
    <property type="entry name" value="Cyt_P450_sf"/>
</dbReference>
<dbReference type="GO" id="GO:0016705">
    <property type="term" value="F:oxidoreductase activity, acting on paired donors, with incorporation or reduction of molecular oxygen"/>
    <property type="evidence" value="ECO:0007669"/>
    <property type="project" value="InterPro"/>
</dbReference>
<organism evidence="3 4">
    <name type="scientific">Polaribacter reichenbachii</name>
    <dbReference type="NCBI Taxonomy" id="996801"/>
    <lineage>
        <taxon>Bacteria</taxon>
        <taxon>Pseudomonadati</taxon>
        <taxon>Bacteroidota</taxon>
        <taxon>Flavobacteriia</taxon>
        <taxon>Flavobacteriales</taxon>
        <taxon>Flavobacteriaceae</taxon>
    </lineage>
</organism>
<comment type="similarity">
    <text evidence="1 2">Belongs to the cytochrome P450 family.</text>
</comment>
<dbReference type="SUPFAM" id="SSF48264">
    <property type="entry name" value="Cytochrome P450"/>
    <property type="match status" value="1"/>
</dbReference>
<keyword evidence="2" id="KW-0503">Monooxygenase</keyword>
<dbReference type="PANTHER" id="PTHR46696:SF6">
    <property type="entry name" value="P450, PUTATIVE (EUROFUNG)-RELATED"/>
    <property type="match status" value="1"/>
</dbReference>
<dbReference type="GO" id="GO:0020037">
    <property type="term" value="F:heme binding"/>
    <property type="evidence" value="ECO:0007669"/>
    <property type="project" value="InterPro"/>
</dbReference>
<dbReference type="EMBL" id="LSFL01000035">
    <property type="protein sequence ID" value="OBY63406.1"/>
    <property type="molecule type" value="Genomic_DNA"/>
</dbReference>
<name>A0A1B8TUD4_9FLAO</name>
<keyword evidence="2" id="KW-0349">Heme</keyword>
<evidence type="ECO:0000313" key="3">
    <source>
        <dbReference type="EMBL" id="OBY63406.1"/>
    </source>
</evidence>
<sequence length="384" mass="43602">MKVSEFPDAFKKEREEKGYDSIEDQNDPAMMILGHKDVRKCAHQWQTFQSGAKPGRIVIPSEVNIRETRQIPFEVDPPEHKSYRNLLEAWFKRPLNEDYKNQLTTQIESIVDEVLNKDAIEVVGDFSLPLQSRALTLLLNIPYSEADLWISWGTHVFRSEDTALDADKANILYNYIDQEIDKAIENPSESLYSQLLNSKVNGKKLTKEEVKGVMILTFAGGRDTVINAVTNSIAYFSEHPNSLKALKENPAMINKAVEELVRYFTPLTQMGRVATKDAEVCEHAVKADSRIALNWASANRDERVFENPNEVVLDRKVNPHLSFGFGIHNCLGATHARQILRILLATLSKKVTSIDVLEAKENIEDLGNFKRKVGFDSLKVQFNK</sequence>